<evidence type="ECO:0000256" key="1">
    <source>
        <dbReference type="SAM" id="MobiDB-lite"/>
    </source>
</evidence>
<dbReference type="EMBL" id="JASSZA010000005">
    <property type="protein sequence ID" value="KAK2109448.1"/>
    <property type="molecule type" value="Genomic_DNA"/>
</dbReference>
<feature type="non-terminal residue" evidence="2">
    <location>
        <position position="1"/>
    </location>
</feature>
<evidence type="ECO:0000313" key="2">
    <source>
        <dbReference type="EMBL" id="KAK2109448.1"/>
    </source>
</evidence>
<gene>
    <name evidence="2" type="ORF">P7K49_009194</name>
</gene>
<sequence length="94" mass="10130">RRALAFRAAPRPCWAAWLRYAPSSRSRQLPSTSHSSPFASPGEARSQGAARAGADPFLGILSAGSAPPPAQRPVSPTSRRGDHPDLPWAPHRRR</sequence>
<feature type="region of interest" description="Disordered" evidence="1">
    <location>
        <begin position="23"/>
        <end position="94"/>
    </location>
</feature>
<organism evidence="2 3">
    <name type="scientific">Saguinus oedipus</name>
    <name type="common">Cotton-top tamarin</name>
    <name type="synonym">Oedipomidas oedipus</name>
    <dbReference type="NCBI Taxonomy" id="9490"/>
    <lineage>
        <taxon>Eukaryota</taxon>
        <taxon>Metazoa</taxon>
        <taxon>Chordata</taxon>
        <taxon>Craniata</taxon>
        <taxon>Vertebrata</taxon>
        <taxon>Euteleostomi</taxon>
        <taxon>Mammalia</taxon>
        <taxon>Eutheria</taxon>
        <taxon>Euarchontoglires</taxon>
        <taxon>Primates</taxon>
        <taxon>Haplorrhini</taxon>
        <taxon>Platyrrhini</taxon>
        <taxon>Cebidae</taxon>
        <taxon>Callitrichinae</taxon>
        <taxon>Saguinus</taxon>
    </lineage>
</organism>
<accession>A0ABQ9VLJ7</accession>
<comment type="caution">
    <text evidence="2">The sequence shown here is derived from an EMBL/GenBank/DDBJ whole genome shotgun (WGS) entry which is preliminary data.</text>
</comment>
<feature type="non-terminal residue" evidence="2">
    <location>
        <position position="94"/>
    </location>
</feature>
<proteinExistence type="predicted"/>
<protein>
    <submittedName>
        <fullName evidence="2">Uncharacterized protein</fullName>
    </submittedName>
</protein>
<dbReference type="Proteomes" id="UP001266305">
    <property type="component" value="Unassembled WGS sequence"/>
</dbReference>
<feature type="compositionally biased region" description="Polar residues" evidence="1">
    <location>
        <begin position="23"/>
        <end position="38"/>
    </location>
</feature>
<reference evidence="2 3" key="1">
    <citation type="submission" date="2023-05" db="EMBL/GenBank/DDBJ databases">
        <title>B98-5 Cell Line De Novo Hybrid Assembly: An Optical Mapping Approach.</title>
        <authorList>
            <person name="Kananen K."/>
            <person name="Auerbach J.A."/>
            <person name="Kautto E."/>
            <person name="Blachly J.S."/>
        </authorList>
    </citation>
    <scope>NUCLEOTIDE SEQUENCE [LARGE SCALE GENOMIC DNA]</scope>
    <source>
        <strain evidence="2">B95-8</strain>
        <tissue evidence="2">Cell line</tissue>
    </source>
</reference>
<evidence type="ECO:0000313" key="3">
    <source>
        <dbReference type="Proteomes" id="UP001266305"/>
    </source>
</evidence>
<name>A0ABQ9VLJ7_SAGOE</name>
<keyword evidence="3" id="KW-1185">Reference proteome</keyword>